<sequence length="133" mass="15581">MGKVTISTVLGYKEYVAENIKSILGEDEENSDFRIYPDYHKIYRGQTEIVLTKAEYELFMLLSGRPGVIFTKEKIFEILYNEELPESIDNIVYCLVSSMRKKIEPELKQCRYIKTVRGVGYKFEGKKMDIFPE</sequence>
<dbReference type="OrthoDB" id="9787103at2"/>
<gene>
    <name evidence="4" type="primary">phoP_3</name>
    <name evidence="4" type="ORF">ERS852523_02980</name>
</gene>
<dbReference type="GO" id="GO:0003677">
    <property type="term" value="F:DNA binding"/>
    <property type="evidence" value="ECO:0007669"/>
    <property type="project" value="UniProtKB-UniRule"/>
</dbReference>
<dbReference type="PROSITE" id="PS51755">
    <property type="entry name" value="OMPR_PHOB"/>
    <property type="match status" value="1"/>
</dbReference>
<evidence type="ECO:0000256" key="1">
    <source>
        <dbReference type="ARBA" id="ARBA00023125"/>
    </source>
</evidence>
<reference evidence="4 5" key="1">
    <citation type="submission" date="2015-09" db="EMBL/GenBank/DDBJ databases">
        <authorList>
            <consortium name="Pathogen Informatics"/>
        </authorList>
    </citation>
    <scope>NUCLEOTIDE SEQUENCE [LARGE SCALE GENOMIC DNA]</scope>
    <source>
        <strain evidence="4 5">2789STDY5834911</strain>
    </source>
</reference>
<dbReference type="InterPro" id="IPR016032">
    <property type="entry name" value="Sig_transdc_resp-reg_C-effctor"/>
</dbReference>
<accession>A0A174RIJ0</accession>
<feature type="domain" description="OmpR/PhoB-type" evidence="3">
    <location>
        <begin position="25"/>
        <end position="125"/>
    </location>
</feature>
<dbReference type="EMBL" id="CZAW01000036">
    <property type="protein sequence ID" value="CUP83607.1"/>
    <property type="molecule type" value="Genomic_DNA"/>
</dbReference>
<dbReference type="Gene3D" id="1.10.10.10">
    <property type="entry name" value="Winged helix-like DNA-binding domain superfamily/Winged helix DNA-binding domain"/>
    <property type="match status" value="1"/>
</dbReference>
<dbReference type="InterPro" id="IPR001867">
    <property type="entry name" value="OmpR/PhoB-type_DNA-bd"/>
</dbReference>
<dbReference type="SUPFAM" id="SSF46894">
    <property type="entry name" value="C-terminal effector domain of the bipartite response regulators"/>
    <property type="match status" value="1"/>
</dbReference>
<keyword evidence="1 2" id="KW-0238">DNA-binding</keyword>
<dbReference type="InterPro" id="IPR036388">
    <property type="entry name" value="WH-like_DNA-bd_sf"/>
</dbReference>
<evidence type="ECO:0000259" key="3">
    <source>
        <dbReference type="PROSITE" id="PS51755"/>
    </source>
</evidence>
<dbReference type="GO" id="GO:0006355">
    <property type="term" value="P:regulation of DNA-templated transcription"/>
    <property type="evidence" value="ECO:0007669"/>
    <property type="project" value="InterPro"/>
</dbReference>
<proteinExistence type="predicted"/>
<evidence type="ECO:0000256" key="2">
    <source>
        <dbReference type="PROSITE-ProRule" id="PRU01091"/>
    </source>
</evidence>
<dbReference type="Pfam" id="PF00486">
    <property type="entry name" value="Trans_reg_C"/>
    <property type="match status" value="1"/>
</dbReference>
<organism evidence="4 5">
    <name type="scientific">Blautia wexlerae</name>
    <dbReference type="NCBI Taxonomy" id="418240"/>
    <lineage>
        <taxon>Bacteria</taxon>
        <taxon>Bacillati</taxon>
        <taxon>Bacillota</taxon>
        <taxon>Clostridia</taxon>
        <taxon>Lachnospirales</taxon>
        <taxon>Lachnospiraceae</taxon>
        <taxon>Blautia</taxon>
    </lineage>
</organism>
<evidence type="ECO:0000313" key="4">
    <source>
        <dbReference type="EMBL" id="CUP83607.1"/>
    </source>
</evidence>
<dbReference type="SMART" id="SM00862">
    <property type="entry name" value="Trans_reg_C"/>
    <property type="match status" value="1"/>
</dbReference>
<dbReference type="RefSeq" id="WP_055152580.1">
    <property type="nucleotide sequence ID" value="NZ_CZAW01000036.1"/>
</dbReference>
<dbReference type="GO" id="GO:0000160">
    <property type="term" value="P:phosphorelay signal transduction system"/>
    <property type="evidence" value="ECO:0007669"/>
    <property type="project" value="InterPro"/>
</dbReference>
<feature type="DNA-binding region" description="OmpR/PhoB-type" evidence="2">
    <location>
        <begin position="25"/>
        <end position="125"/>
    </location>
</feature>
<dbReference type="Proteomes" id="UP000095712">
    <property type="component" value="Unassembled WGS sequence"/>
</dbReference>
<dbReference type="CDD" id="cd00383">
    <property type="entry name" value="trans_reg_C"/>
    <property type="match status" value="1"/>
</dbReference>
<protein>
    <submittedName>
        <fullName evidence="4">Alkaline phosphatase synthesis transcriptional regulatory protein phoP</fullName>
    </submittedName>
</protein>
<evidence type="ECO:0000313" key="5">
    <source>
        <dbReference type="Proteomes" id="UP000095712"/>
    </source>
</evidence>
<dbReference type="AlphaFoldDB" id="A0A174RIJ0"/>
<name>A0A174RIJ0_9FIRM</name>